<name>A0A4V1F5D0_9VIRU</name>
<dbReference type="EMBL" id="MK249139">
    <property type="protein sequence ID" value="QCQ84633.1"/>
    <property type="molecule type" value="Genomic_DNA"/>
</dbReference>
<sequence length="93" mass="10450">MILQSFTVFDSAAKAYLPPFFVRSRGEAIRSFTDACCDEKSQFARHLADYCLFSIGEYDDSSGIFVAENPVKVLGAWEIDADVVTPFRKENRA</sequence>
<accession>A0A4V1F5D0</accession>
<dbReference type="InterPro" id="IPR046781">
    <property type="entry name" value="Phage_ORF5"/>
</dbReference>
<evidence type="ECO:0000313" key="1">
    <source>
        <dbReference type="EMBL" id="QCQ84633.1"/>
    </source>
</evidence>
<proteinExistence type="predicted"/>
<reference evidence="1" key="1">
    <citation type="submission" date="2018-12" db="EMBL/GenBank/DDBJ databases">
        <title>Singled stranded DNA viruses identified in blackflies (Austrosimulium ungulatum) sampled in New Zealand.</title>
        <authorList>
            <person name="Kraberger S."/>
            <person name="Fontenele R.S."/>
            <person name="Schmidlin K."/>
            <person name="Walters M."/>
            <person name="Varsani A."/>
        </authorList>
    </citation>
    <scope>NUCLEOTIDE SEQUENCE [LARGE SCALE GENOMIC DNA]</scope>
    <source>
        <strain evidence="1">025</strain>
    </source>
</reference>
<dbReference type="Pfam" id="PF20577">
    <property type="entry name" value="Phage_ORF5"/>
    <property type="match status" value="1"/>
</dbReference>
<organism evidence="1">
    <name type="scientific">Blackfly microvirus SF02</name>
    <dbReference type="NCBI Taxonomy" id="2576452"/>
    <lineage>
        <taxon>Viruses</taxon>
        <taxon>Monodnaviria</taxon>
        <taxon>Sangervirae</taxon>
        <taxon>Phixviricota</taxon>
        <taxon>Malgrandaviricetes</taxon>
        <taxon>Petitvirales</taxon>
        <taxon>Microviridae</taxon>
        <taxon>Microvirus</taxon>
    </lineage>
</organism>
<protein>
    <submittedName>
        <fullName evidence="1">Nonstructural protein</fullName>
    </submittedName>
</protein>
<dbReference type="Proteomes" id="UP000323763">
    <property type="component" value="Segment"/>
</dbReference>